<comment type="caution">
    <text evidence="1">The sequence shown here is derived from an EMBL/GenBank/DDBJ whole genome shotgun (WGS) entry which is preliminary data.</text>
</comment>
<sequence>MQTPCRASVKDTFLSRMLGVLSGWHENCSYCMGADQIEKNRLRHDAINARWSEKRGVR</sequence>
<organism evidence="1 2">
    <name type="scientific">Desmospora profundinema</name>
    <dbReference type="NCBI Taxonomy" id="1571184"/>
    <lineage>
        <taxon>Bacteria</taxon>
        <taxon>Bacillati</taxon>
        <taxon>Bacillota</taxon>
        <taxon>Bacilli</taxon>
        <taxon>Bacillales</taxon>
        <taxon>Thermoactinomycetaceae</taxon>
        <taxon>Desmospora</taxon>
    </lineage>
</organism>
<dbReference type="Proteomes" id="UP001185012">
    <property type="component" value="Unassembled WGS sequence"/>
</dbReference>
<proteinExistence type="predicted"/>
<keyword evidence="2" id="KW-1185">Reference proteome</keyword>
<protein>
    <submittedName>
        <fullName evidence="1">Uncharacterized protein</fullName>
    </submittedName>
</protein>
<name>A0ABU1IIL7_9BACL</name>
<gene>
    <name evidence="1" type="ORF">JOE21_000603</name>
</gene>
<dbReference type="EMBL" id="JAVDQG010000001">
    <property type="protein sequence ID" value="MDR6224615.1"/>
    <property type="molecule type" value="Genomic_DNA"/>
</dbReference>
<evidence type="ECO:0000313" key="1">
    <source>
        <dbReference type="EMBL" id="MDR6224615.1"/>
    </source>
</evidence>
<evidence type="ECO:0000313" key="2">
    <source>
        <dbReference type="Proteomes" id="UP001185012"/>
    </source>
</evidence>
<accession>A0ABU1IIL7</accession>
<reference evidence="1 2" key="1">
    <citation type="submission" date="2023-07" db="EMBL/GenBank/DDBJ databases">
        <title>Genomic Encyclopedia of Type Strains, Phase IV (KMG-IV): sequencing the most valuable type-strain genomes for metagenomic binning, comparative biology and taxonomic classification.</title>
        <authorList>
            <person name="Goeker M."/>
        </authorList>
    </citation>
    <scope>NUCLEOTIDE SEQUENCE [LARGE SCALE GENOMIC DNA]</scope>
    <source>
        <strain evidence="1 2">DSM 45903</strain>
    </source>
</reference>